<evidence type="ECO:0000256" key="1">
    <source>
        <dbReference type="SAM" id="SignalP"/>
    </source>
</evidence>
<accession>A0A917ABR7</accession>
<keyword evidence="3" id="KW-1185">Reference proteome</keyword>
<name>A0A917ABR7_9RHOB</name>
<feature type="signal peptide" evidence="1">
    <location>
        <begin position="1"/>
        <end position="21"/>
    </location>
</feature>
<dbReference type="EMBL" id="BMFJ01000002">
    <property type="protein sequence ID" value="GGE40336.1"/>
    <property type="molecule type" value="Genomic_DNA"/>
</dbReference>
<organism evidence="2 3">
    <name type="scientific">Primorskyibacter flagellatus</name>
    <dbReference type="NCBI Taxonomy" id="1387277"/>
    <lineage>
        <taxon>Bacteria</taxon>
        <taxon>Pseudomonadati</taxon>
        <taxon>Pseudomonadota</taxon>
        <taxon>Alphaproteobacteria</taxon>
        <taxon>Rhodobacterales</taxon>
        <taxon>Roseobacteraceae</taxon>
        <taxon>Primorskyibacter</taxon>
    </lineage>
</organism>
<reference evidence="3" key="1">
    <citation type="journal article" date="2019" name="Int. J. Syst. Evol. Microbiol.">
        <title>The Global Catalogue of Microorganisms (GCM) 10K type strain sequencing project: providing services to taxonomists for standard genome sequencing and annotation.</title>
        <authorList>
            <consortium name="The Broad Institute Genomics Platform"/>
            <consortium name="The Broad Institute Genome Sequencing Center for Infectious Disease"/>
            <person name="Wu L."/>
            <person name="Ma J."/>
        </authorList>
    </citation>
    <scope>NUCLEOTIDE SEQUENCE [LARGE SCALE GENOMIC DNA]</scope>
    <source>
        <strain evidence="3">CGMCC 1.12664</strain>
    </source>
</reference>
<feature type="chain" id="PRO_5036765462" evidence="1">
    <location>
        <begin position="22"/>
        <end position="100"/>
    </location>
</feature>
<proteinExistence type="predicted"/>
<comment type="caution">
    <text evidence="2">The sequence shown here is derived from an EMBL/GenBank/DDBJ whole genome shotgun (WGS) entry which is preliminary data.</text>
</comment>
<dbReference type="Proteomes" id="UP000612855">
    <property type="component" value="Unassembled WGS sequence"/>
</dbReference>
<evidence type="ECO:0000313" key="2">
    <source>
        <dbReference type="EMBL" id="GGE40336.1"/>
    </source>
</evidence>
<keyword evidence="1" id="KW-0732">Signal</keyword>
<gene>
    <name evidence="2" type="ORF">GCM10011360_29970</name>
</gene>
<dbReference type="AlphaFoldDB" id="A0A917ABR7"/>
<dbReference type="RefSeq" id="WP_188478646.1">
    <property type="nucleotide sequence ID" value="NZ_BMFJ01000002.1"/>
</dbReference>
<evidence type="ECO:0000313" key="3">
    <source>
        <dbReference type="Proteomes" id="UP000612855"/>
    </source>
</evidence>
<sequence>MRTRLLTGLLLMIAVATPALARGTCAPRDVVLERLSAKFGETRQSIGLGPNNQMVEVFASRDTGTWTITVTRPSGLTCLVASGQAFETLAEALPKPEKDA</sequence>
<protein>
    <submittedName>
        <fullName evidence="2">Uncharacterized protein</fullName>
    </submittedName>
</protein>